<evidence type="ECO:0000256" key="9">
    <source>
        <dbReference type="ARBA" id="ARBA00048743"/>
    </source>
</evidence>
<reference evidence="13 14" key="1">
    <citation type="journal article" date="2016" name="Nat. Commun.">
        <title>Thousands of microbial genomes shed light on interconnected biogeochemical processes in an aquifer system.</title>
        <authorList>
            <person name="Anantharaman K."/>
            <person name="Brown C.T."/>
            <person name="Hug L.A."/>
            <person name="Sharon I."/>
            <person name="Castelle C.J."/>
            <person name="Probst A.J."/>
            <person name="Thomas B.C."/>
            <person name="Singh A."/>
            <person name="Wilkins M.J."/>
            <person name="Karaoz U."/>
            <person name="Brodie E.L."/>
            <person name="Williams K.H."/>
            <person name="Hubbard S.S."/>
            <person name="Banfield J.F."/>
        </authorList>
    </citation>
    <scope>NUCLEOTIDE SEQUENCE [LARGE SCALE GENOMIC DNA]</scope>
</reference>
<dbReference type="GO" id="GO:0005829">
    <property type="term" value="C:cytosol"/>
    <property type="evidence" value="ECO:0007669"/>
    <property type="project" value="TreeGrafter"/>
</dbReference>
<dbReference type="NCBIfam" id="TIGR00041">
    <property type="entry name" value="DTMP_kinase"/>
    <property type="match status" value="1"/>
</dbReference>
<dbReference type="FunFam" id="3.40.50.300:FF:000225">
    <property type="entry name" value="Thymidylate kinase"/>
    <property type="match status" value="1"/>
</dbReference>
<evidence type="ECO:0000256" key="1">
    <source>
        <dbReference type="ARBA" id="ARBA00009776"/>
    </source>
</evidence>
<dbReference type="HAMAP" id="MF_00165">
    <property type="entry name" value="Thymidylate_kinase"/>
    <property type="match status" value="1"/>
</dbReference>
<dbReference type="InterPro" id="IPR027417">
    <property type="entry name" value="P-loop_NTPase"/>
</dbReference>
<sequence length="214" mass="23998">MFITIEGIEGCGKSTQAKMLGKYLGKKGLDVILTREPGGTEIGNQIRKILLDRKNKKILAVTELLLYAASRAQHVNEVIAPELAEGKIVVCDRFSDATTAYQGYGRGLDKKMISVLDKFSTGGLVPDLTIILDLPEKVGLERAKRRNREMGISRGEGRIEEEGLVFHRKVRRGYLKIAKDDQKRVKVINALRSMEEINAEICKEADKLIKRNFQ</sequence>
<feature type="binding site" evidence="11">
    <location>
        <begin position="7"/>
        <end position="14"/>
    </location>
    <ligand>
        <name>ATP</name>
        <dbReference type="ChEBI" id="CHEBI:30616"/>
    </ligand>
</feature>
<keyword evidence="8 11" id="KW-0067">ATP-binding</keyword>
<dbReference type="Pfam" id="PF02223">
    <property type="entry name" value="Thymidylate_kin"/>
    <property type="match status" value="1"/>
</dbReference>
<evidence type="ECO:0000256" key="11">
    <source>
        <dbReference type="HAMAP-Rule" id="MF_00165"/>
    </source>
</evidence>
<keyword evidence="4 11" id="KW-0808">Transferase</keyword>
<evidence type="ECO:0000313" key="14">
    <source>
        <dbReference type="Proteomes" id="UP000178082"/>
    </source>
</evidence>
<evidence type="ECO:0000256" key="2">
    <source>
        <dbReference type="ARBA" id="ARBA00012980"/>
    </source>
</evidence>
<dbReference type="AlphaFoldDB" id="A0A1F7SLP3"/>
<dbReference type="GO" id="GO:0006233">
    <property type="term" value="P:dTDP biosynthetic process"/>
    <property type="evidence" value="ECO:0007669"/>
    <property type="project" value="InterPro"/>
</dbReference>
<evidence type="ECO:0000256" key="8">
    <source>
        <dbReference type="ARBA" id="ARBA00022840"/>
    </source>
</evidence>
<comment type="similarity">
    <text evidence="1 11">Belongs to the thymidylate kinase family.</text>
</comment>
<dbReference type="Proteomes" id="UP000178082">
    <property type="component" value="Unassembled WGS sequence"/>
</dbReference>
<accession>A0A1F7SLP3</accession>
<evidence type="ECO:0000256" key="3">
    <source>
        <dbReference type="ARBA" id="ARBA00017144"/>
    </source>
</evidence>
<comment type="catalytic activity">
    <reaction evidence="9 11">
        <text>dTMP + ATP = dTDP + ADP</text>
        <dbReference type="Rhea" id="RHEA:13517"/>
        <dbReference type="ChEBI" id="CHEBI:30616"/>
        <dbReference type="ChEBI" id="CHEBI:58369"/>
        <dbReference type="ChEBI" id="CHEBI:63528"/>
        <dbReference type="ChEBI" id="CHEBI:456216"/>
        <dbReference type="EC" id="2.7.4.9"/>
    </reaction>
</comment>
<comment type="function">
    <text evidence="10 11">Phosphorylation of dTMP to form dTDP in both de novo and salvage pathways of dTTP synthesis.</text>
</comment>
<name>A0A1F7SLP3_9BACT</name>
<dbReference type="Gene3D" id="3.40.50.300">
    <property type="entry name" value="P-loop containing nucleotide triphosphate hydrolases"/>
    <property type="match status" value="1"/>
</dbReference>
<keyword evidence="6 11" id="KW-0547">Nucleotide-binding</keyword>
<keyword evidence="7 11" id="KW-0418">Kinase</keyword>
<feature type="domain" description="Thymidylate kinase-like" evidence="12">
    <location>
        <begin position="5"/>
        <end position="201"/>
    </location>
</feature>
<dbReference type="STRING" id="1817883.A3G31_03920"/>
<evidence type="ECO:0000256" key="10">
    <source>
        <dbReference type="ARBA" id="ARBA00057735"/>
    </source>
</evidence>
<dbReference type="PANTHER" id="PTHR10344">
    <property type="entry name" value="THYMIDYLATE KINASE"/>
    <property type="match status" value="1"/>
</dbReference>
<evidence type="ECO:0000256" key="4">
    <source>
        <dbReference type="ARBA" id="ARBA00022679"/>
    </source>
</evidence>
<evidence type="ECO:0000259" key="12">
    <source>
        <dbReference type="Pfam" id="PF02223"/>
    </source>
</evidence>
<gene>
    <name evidence="11" type="primary">tmk</name>
    <name evidence="13" type="ORF">A3G31_03920</name>
</gene>
<dbReference type="GO" id="GO:0004798">
    <property type="term" value="F:dTMP kinase activity"/>
    <property type="evidence" value="ECO:0007669"/>
    <property type="project" value="UniProtKB-UniRule"/>
</dbReference>
<protein>
    <recommendedName>
        <fullName evidence="3 11">Thymidylate kinase</fullName>
        <ecNumber evidence="2 11">2.7.4.9</ecNumber>
    </recommendedName>
    <alternativeName>
        <fullName evidence="11">dTMP kinase</fullName>
    </alternativeName>
</protein>
<dbReference type="SUPFAM" id="SSF52540">
    <property type="entry name" value="P-loop containing nucleoside triphosphate hydrolases"/>
    <property type="match status" value="1"/>
</dbReference>
<evidence type="ECO:0000256" key="7">
    <source>
        <dbReference type="ARBA" id="ARBA00022777"/>
    </source>
</evidence>
<dbReference type="EC" id="2.7.4.9" evidence="2 11"/>
<evidence type="ECO:0000313" key="13">
    <source>
        <dbReference type="EMBL" id="OGL54701.1"/>
    </source>
</evidence>
<dbReference type="InterPro" id="IPR039430">
    <property type="entry name" value="Thymidylate_kin-like_dom"/>
</dbReference>
<proteinExistence type="inferred from homology"/>
<comment type="caution">
    <text evidence="13">The sequence shown here is derived from an EMBL/GenBank/DDBJ whole genome shotgun (WGS) entry which is preliminary data.</text>
</comment>
<keyword evidence="5 11" id="KW-0545">Nucleotide biosynthesis</keyword>
<evidence type="ECO:0000256" key="5">
    <source>
        <dbReference type="ARBA" id="ARBA00022727"/>
    </source>
</evidence>
<dbReference type="GO" id="GO:0006227">
    <property type="term" value="P:dUDP biosynthetic process"/>
    <property type="evidence" value="ECO:0007669"/>
    <property type="project" value="TreeGrafter"/>
</dbReference>
<dbReference type="PANTHER" id="PTHR10344:SF4">
    <property type="entry name" value="UMP-CMP KINASE 2, MITOCHONDRIAL"/>
    <property type="match status" value="1"/>
</dbReference>
<dbReference type="InterPro" id="IPR018094">
    <property type="entry name" value="Thymidylate_kinase"/>
</dbReference>
<organism evidence="13 14">
    <name type="scientific">Candidatus Schekmanbacteria bacterium RIFCSPLOWO2_12_FULL_38_15</name>
    <dbReference type="NCBI Taxonomy" id="1817883"/>
    <lineage>
        <taxon>Bacteria</taxon>
        <taxon>Candidatus Schekmaniibacteriota</taxon>
    </lineage>
</organism>
<dbReference type="GO" id="GO:0006235">
    <property type="term" value="P:dTTP biosynthetic process"/>
    <property type="evidence" value="ECO:0007669"/>
    <property type="project" value="UniProtKB-UniRule"/>
</dbReference>
<dbReference type="CDD" id="cd01672">
    <property type="entry name" value="TMPK"/>
    <property type="match status" value="1"/>
</dbReference>
<evidence type="ECO:0000256" key="6">
    <source>
        <dbReference type="ARBA" id="ARBA00022741"/>
    </source>
</evidence>
<dbReference type="EMBL" id="MGDI01000009">
    <property type="protein sequence ID" value="OGL54701.1"/>
    <property type="molecule type" value="Genomic_DNA"/>
</dbReference>
<dbReference type="GO" id="GO:0005524">
    <property type="term" value="F:ATP binding"/>
    <property type="evidence" value="ECO:0007669"/>
    <property type="project" value="UniProtKB-UniRule"/>
</dbReference>